<dbReference type="Proteomes" id="UP000650833">
    <property type="component" value="Unassembled WGS sequence"/>
</dbReference>
<feature type="region of interest" description="Disordered" evidence="4">
    <location>
        <begin position="165"/>
        <end position="222"/>
    </location>
</feature>
<dbReference type="InterPro" id="IPR050897">
    <property type="entry name" value="SMAUG/VTS1_RNA-bind"/>
</dbReference>
<keyword evidence="2" id="KW-0963">Cytoplasm</keyword>
<evidence type="ECO:0000313" key="7">
    <source>
        <dbReference type="Proteomes" id="UP000650833"/>
    </source>
</evidence>
<dbReference type="InterPro" id="IPR057327">
    <property type="entry name" value="Vts1_dom"/>
</dbReference>
<protein>
    <recommendedName>
        <fullName evidence="5">SAM domain-containing protein</fullName>
    </recommendedName>
</protein>
<feature type="region of interest" description="Disordered" evidence="4">
    <location>
        <begin position="382"/>
        <end position="414"/>
    </location>
</feature>
<evidence type="ECO:0000259" key="5">
    <source>
        <dbReference type="PROSITE" id="PS50105"/>
    </source>
</evidence>
<feature type="compositionally biased region" description="Low complexity" evidence="4">
    <location>
        <begin position="271"/>
        <end position="287"/>
    </location>
</feature>
<feature type="region of interest" description="Disordered" evidence="4">
    <location>
        <begin position="267"/>
        <end position="287"/>
    </location>
</feature>
<dbReference type="SMART" id="SM00454">
    <property type="entry name" value="SAM"/>
    <property type="match status" value="1"/>
</dbReference>
<evidence type="ECO:0000256" key="3">
    <source>
        <dbReference type="ARBA" id="ARBA00022884"/>
    </source>
</evidence>
<evidence type="ECO:0000256" key="1">
    <source>
        <dbReference type="ARBA" id="ARBA00004496"/>
    </source>
</evidence>
<feature type="region of interest" description="Disordered" evidence="4">
    <location>
        <begin position="1"/>
        <end position="23"/>
    </location>
</feature>
<dbReference type="PANTHER" id="PTHR12515">
    <property type="entry name" value="STERILE ALPHA MOTIF DOMAIN CONTAINING PROTEIN 4-RELATED"/>
    <property type="match status" value="1"/>
</dbReference>
<evidence type="ECO:0000313" key="6">
    <source>
        <dbReference type="EMBL" id="KAG2205613.1"/>
    </source>
</evidence>
<feature type="domain" description="SAM" evidence="5">
    <location>
        <begin position="429"/>
        <end position="487"/>
    </location>
</feature>
<dbReference type="PANTHER" id="PTHR12515:SF5">
    <property type="entry name" value="PROTEIN SMAUG"/>
    <property type="match status" value="1"/>
</dbReference>
<dbReference type="InterPro" id="IPR013761">
    <property type="entry name" value="SAM/pointed_sf"/>
</dbReference>
<dbReference type="EMBL" id="JAEPRC010000170">
    <property type="protein sequence ID" value="KAG2205613.1"/>
    <property type="molecule type" value="Genomic_DNA"/>
</dbReference>
<dbReference type="Pfam" id="PF07647">
    <property type="entry name" value="SAM_2"/>
    <property type="match status" value="1"/>
</dbReference>
<dbReference type="AlphaFoldDB" id="A0A8H7V6W7"/>
<evidence type="ECO:0000256" key="2">
    <source>
        <dbReference type="ARBA" id="ARBA00022490"/>
    </source>
</evidence>
<dbReference type="GO" id="GO:0000932">
    <property type="term" value="C:P-body"/>
    <property type="evidence" value="ECO:0007669"/>
    <property type="project" value="TreeGrafter"/>
</dbReference>
<name>A0A8H7V6W7_9FUNG</name>
<evidence type="ECO:0000256" key="4">
    <source>
        <dbReference type="SAM" id="MobiDB-lite"/>
    </source>
</evidence>
<comment type="subcellular location">
    <subcellularLocation>
        <location evidence="1">Cytoplasm</location>
    </subcellularLocation>
</comment>
<dbReference type="InterPro" id="IPR001660">
    <property type="entry name" value="SAM"/>
</dbReference>
<dbReference type="GO" id="GO:0000289">
    <property type="term" value="P:nuclear-transcribed mRNA poly(A) tail shortening"/>
    <property type="evidence" value="ECO:0007669"/>
    <property type="project" value="TreeGrafter"/>
</dbReference>
<feature type="compositionally biased region" description="Low complexity" evidence="4">
    <location>
        <begin position="347"/>
        <end position="356"/>
    </location>
</feature>
<feature type="compositionally biased region" description="Polar residues" evidence="4">
    <location>
        <begin position="382"/>
        <end position="413"/>
    </location>
</feature>
<dbReference type="SUPFAM" id="SSF47769">
    <property type="entry name" value="SAM/Pointed domain"/>
    <property type="match status" value="1"/>
</dbReference>
<dbReference type="OrthoDB" id="2155283at2759"/>
<gene>
    <name evidence="6" type="ORF">INT46_010775</name>
</gene>
<organism evidence="6 7">
    <name type="scientific">Mucor plumbeus</name>
    <dbReference type="NCBI Taxonomy" id="97098"/>
    <lineage>
        <taxon>Eukaryota</taxon>
        <taxon>Fungi</taxon>
        <taxon>Fungi incertae sedis</taxon>
        <taxon>Mucoromycota</taxon>
        <taxon>Mucoromycotina</taxon>
        <taxon>Mucoromycetes</taxon>
        <taxon>Mucorales</taxon>
        <taxon>Mucorineae</taxon>
        <taxon>Mucoraceae</taxon>
        <taxon>Mucor</taxon>
    </lineage>
</organism>
<proteinExistence type="predicted"/>
<accession>A0A8H7V6W7</accession>
<feature type="compositionally biased region" description="Low complexity" evidence="4">
    <location>
        <begin position="179"/>
        <end position="208"/>
    </location>
</feature>
<comment type="caution">
    <text evidence="6">The sequence shown here is derived from an EMBL/GenBank/DDBJ whole genome shotgun (WGS) entry which is preliminary data.</text>
</comment>
<sequence length="495" mass="55591">MHPSDLKPSSSSSTSVRPLSVYNPNNSEQFDVNRLSTWYEDLEEYEDNLEEMATATLDQTFQDEMQHVNQWFGFLSDAEKTATLYTLLQHSSQVQIRFFIHLLQEMRKPKPNPLNRGSERASALANLNRRQPSIVVQQPLPSQQQQQQQQRNVNRHSFAMGDTQNLGKLFGKMGTDWFSSNNNNDDDQSQSQQQQQPQQQHPLQQPQPRTTIPSNRSQHHQLRPKSVMELGGGVLDPTFSNTWLNQRQSSLSSNVIERPRSADISSWALPTSNSSSSISGSGGANTASWKPLHNQHDIDINLWKDPITMDISAAANTRRSSSAISSTAAAAATSNLRKSNFSSHYLAAPSSSSPSATLGGGKAGTSRTSSFESIANDFGYGSDQSDASTTSRRFKQSYQQPTQKSAFNSSNNKPIIENKEDHVDMDLIKDVPAWFRSMRLHKYNNIFEHMRWQDIIQLDDAALQEKGVAALGARRKMLKVFESVRNHCQLDSIEY</sequence>
<dbReference type="GO" id="GO:0003729">
    <property type="term" value="F:mRNA binding"/>
    <property type="evidence" value="ECO:0007669"/>
    <property type="project" value="TreeGrafter"/>
</dbReference>
<feature type="region of interest" description="Disordered" evidence="4">
    <location>
        <begin position="347"/>
        <end position="366"/>
    </location>
</feature>
<dbReference type="Pfam" id="PF25479">
    <property type="entry name" value="Vts1"/>
    <property type="match status" value="1"/>
</dbReference>
<dbReference type="Gene3D" id="1.10.150.50">
    <property type="entry name" value="Transcription Factor, Ets-1"/>
    <property type="match status" value="1"/>
</dbReference>
<keyword evidence="3" id="KW-0694">RNA-binding</keyword>
<dbReference type="PROSITE" id="PS50105">
    <property type="entry name" value="SAM_DOMAIN"/>
    <property type="match status" value="1"/>
</dbReference>
<reference evidence="6" key="1">
    <citation type="submission" date="2020-12" db="EMBL/GenBank/DDBJ databases">
        <title>Metabolic potential, ecology and presence of endohyphal bacteria is reflected in genomic diversity of Mucoromycotina.</title>
        <authorList>
            <person name="Muszewska A."/>
            <person name="Okrasinska A."/>
            <person name="Steczkiewicz K."/>
            <person name="Drgas O."/>
            <person name="Orlowska M."/>
            <person name="Perlinska-Lenart U."/>
            <person name="Aleksandrzak-Piekarczyk T."/>
            <person name="Szatraj K."/>
            <person name="Zielenkiewicz U."/>
            <person name="Pilsyk S."/>
            <person name="Malc E."/>
            <person name="Mieczkowski P."/>
            <person name="Kruszewska J.S."/>
            <person name="Biernat P."/>
            <person name="Pawlowska J."/>
        </authorList>
    </citation>
    <scope>NUCLEOTIDE SEQUENCE</scope>
    <source>
        <strain evidence="6">CBS 226.32</strain>
    </source>
</reference>
<keyword evidence="7" id="KW-1185">Reference proteome</keyword>